<name>A0A345L5F7_9CAUD</name>
<feature type="domain" description="Antirepressor protein C-terminal" evidence="2">
    <location>
        <begin position="152"/>
        <end position="260"/>
    </location>
</feature>
<sequence length="269" mass="29632">MQHEHSQLTQVSGASPFDAIRNYTPEGREYWSARELMPLLGYSVWRDFANAIHRARVACSNSGTDPVHHFAGARKVAPSGPAAENYHLSRYACYLVALNGDPRKTEIAAAQTYFVIKTREAETGSTAPAIPQTYAAALRAAADEADRADRAEAQVRELEPRAEVADKLLTAEGDLSVADAAKSLTRAGVKVGQNRLFNLLDREYGWIYRASDGRWRVRQSAIETGWMSVIPQSHYHPKTGVLVLDPPQPRVTPKGLQRILSDHSRGDAA</sequence>
<protein>
    <submittedName>
        <fullName evidence="3">Antirepressor</fullName>
    </submittedName>
</protein>
<keyword evidence="4" id="KW-1185">Reference proteome</keyword>
<gene>
    <name evidence="3" type="primary">46</name>
    <name evidence="3" type="ORF">SEA_RUTHY_46</name>
</gene>
<dbReference type="Pfam" id="PF02498">
    <property type="entry name" value="Bro-N"/>
    <property type="match status" value="1"/>
</dbReference>
<dbReference type="GO" id="GO:0003677">
    <property type="term" value="F:DNA binding"/>
    <property type="evidence" value="ECO:0007669"/>
    <property type="project" value="InterPro"/>
</dbReference>
<dbReference type="InterPro" id="IPR005039">
    <property type="entry name" value="Ant_C"/>
</dbReference>
<dbReference type="GeneID" id="54997870"/>
<dbReference type="Proteomes" id="UP000259467">
    <property type="component" value="Segment"/>
</dbReference>
<evidence type="ECO:0000259" key="1">
    <source>
        <dbReference type="Pfam" id="PF02498"/>
    </source>
</evidence>
<feature type="domain" description="Bro-N" evidence="1">
    <location>
        <begin position="20"/>
        <end position="112"/>
    </location>
</feature>
<proteinExistence type="predicted"/>
<dbReference type="Pfam" id="PF03374">
    <property type="entry name" value="ANT"/>
    <property type="match status" value="1"/>
</dbReference>
<dbReference type="KEGG" id="vg:54997870"/>
<evidence type="ECO:0000313" key="4">
    <source>
        <dbReference type="Proteomes" id="UP000259467"/>
    </source>
</evidence>
<accession>A0A345L5F7</accession>
<dbReference type="EMBL" id="MH536826">
    <property type="protein sequence ID" value="AXH50509.1"/>
    <property type="molecule type" value="Genomic_DNA"/>
</dbReference>
<organism evidence="3 4">
    <name type="scientific">Gordonia phage Ruthy</name>
    <dbReference type="NCBI Taxonomy" id="2250323"/>
    <lineage>
        <taxon>Viruses</taxon>
        <taxon>Duplodnaviria</taxon>
        <taxon>Heunggongvirae</taxon>
        <taxon>Uroviricota</taxon>
        <taxon>Caudoviricetes</taxon>
        <taxon>Ruthyvirus</taxon>
        <taxon>Ruthyvirus ruthy</taxon>
    </lineage>
</organism>
<reference evidence="4" key="1">
    <citation type="submission" date="2018-06" db="EMBL/GenBank/DDBJ databases">
        <authorList>
            <person name="Zhirakovskaya E."/>
        </authorList>
    </citation>
    <scope>NUCLEOTIDE SEQUENCE [LARGE SCALE GENOMIC DNA]</scope>
</reference>
<dbReference type="InterPro" id="IPR003497">
    <property type="entry name" value="BRO_N_domain"/>
</dbReference>
<dbReference type="RefSeq" id="YP_009806995.1">
    <property type="nucleotide sequence ID" value="NC_048019.1"/>
</dbReference>
<evidence type="ECO:0000313" key="3">
    <source>
        <dbReference type="EMBL" id="AXH50509.1"/>
    </source>
</evidence>
<evidence type="ECO:0000259" key="2">
    <source>
        <dbReference type="Pfam" id="PF03374"/>
    </source>
</evidence>